<comment type="caution">
    <text evidence="9">The sequence shown here is derived from an EMBL/GenBank/DDBJ whole genome shotgun (WGS) entry which is preliminary data.</text>
</comment>
<organism evidence="9 10">
    <name type="scientific">Leuconostoc mesenteroides subsp. cremoris ATCC 19254</name>
    <dbReference type="NCBI Taxonomy" id="586220"/>
    <lineage>
        <taxon>Bacteria</taxon>
        <taxon>Bacillati</taxon>
        <taxon>Bacillota</taxon>
        <taxon>Bacilli</taxon>
        <taxon>Lactobacillales</taxon>
        <taxon>Lactobacillaceae</taxon>
        <taxon>Leuconostoc</taxon>
    </lineage>
</organism>
<dbReference type="HOGENOM" id="CLU_011907_0_0_9"/>
<dbReference type="PRINTS" id="PR01439">
    <property type="entry name" value="CELLSNTHASEA"/>
</dbReference>
<dbReference type="InterPro" id="IPR029044">
    <property type="entry name" value="Nucleotide-diphossugar_trans"/>
</dbReference>
<comment type="subcellular location">
    <subcellularLocation>
        <location evidence="1">Membrane</location>
        <topology evidence="1">Multi-pass membrane protein</topology>
    </subcellularLocation>
</comment>
<dbReference type="GO" id="GO:0035438">
    <property type="term" value="F:cyclic-di-GMP binding"/>
    <property type="evidence" value="ECO:0007669"/>
    <property type="project" value="InterPro"/>
</dbReference>
<dbReference type="SUPFAM" id="SSF53448">
    <property type="entry name" value="Nucleotide-diphospho-sugar transferases"/>
    <property type="match status" value="1"/>
</dbReference>
<keyword evidence="5 7" id="KW-1133">Transmembrane helix</keyword>
<evidence type="ECO:0000256" key="6">
    <source>
        <dbReference type="ARBA" id="ARBA00023136"/>
    </source>
</evidence>
<evidence type="ECO:0000256" key="1">
    <source>
        <dbReference type="ARBA" id="ARBA00004141"/>
    </source>
</evidence>
<dbReference type="GO" id="GO:0005886">
    <property type="term" value="C:plasma membrane"/>
    <property type="evidence" value="ECO:0007669"/>
    <property type="project" value="TreeGrafter"/>
</dbReference>
<dbReference type="GO" id="GO:0016759">
    <property type="term" value="F:cellulose synthase activity"/>
    <property type="evidence" value="ECO:0007669"/>
    <property type="project" value="InterPro"/>
</dbReference>
<dbReference type="CDD" id="cd06421">
    <property type="entry name" value="CESA_CelA_like"/>
    <property type="match status" value="1"/>
</dbReference>
<dbReference type="InterPro" id="IPR001173">
    <property type="entry name" value="Glyco_trans_2-like"/>
</dbReference>
<dbReference type="AlphaFoldDB" id="C2KK33"/>
<feature type="transmembrane region" description="Helical" evidence="7">
    <location>
        <begin position="396"/>
        <end position="419"/>
    </location>
</feature>
<name>C2KK33_LEUMC</name>
<dbReference type="EC" id="2.4.-.-" evidence="9"/>
<evidence type="ECO:0000256" key="7">
    <source>
        <dbReference type="SAM" id="Phobius"/>
    </source>
</evidence>
<accession>C2KK33</accession>
<proteinExistence type="predicted"/>
<evidence type="ECO:0000259" key="8">
    <source>
        <dbReference type="Pfam" id="PF13632"/>
    </source>
</evidence>
<dbReference type="EMBL" id="ACKV01000047">
    <property type="protein sequence ID" value="EEJ42400.1"/>
    <property type="molecule type" value="Genomic_DNA"/>
</dbReference>
<dbReference type="GO" id="GO:0006011">
    <property type="term" value="P:UDP-alpha-D-glucose metabolic process"/>
    <property type="evidence" value="ECO:0007669"/>
    <property type="project" value="InterPro"/>
</dbReference>
<reference evidence="9 10" key="1">
    <citation type="submission" date="2009-04" db="EMBL/GenBank/DDBJ databases">
        <authorList>
            <person name="Qin X."/>
            <person name="Bachman B."/>
            <person name="Battles P."/>
            <person name="Bell A."/>
            <person name="Bess C."/>
            <person name="Bickham C."/>
            <person name="Chaboub L."/>
            <person name="Chen D."/>
            <person name="Coyle M."/>
            <person name="Deiros D.R."/>
            <person name="Dinh H."/>
            <person name="Forbes L."/>
            <person name="Fowler G."/>
            <person name="Francisco L."/>
            <person name="Fu Q."/>
            <person name="Gubbala S."/>
            <person name="Hale W."/>
            <person name="Han Y."/>
            <person name="Hemphill L."/>
            <person name="Highlander S.K."/>
            <person name="Hirani K."/>
            <person name="Hogues M."/>
            <person name="Jackson L."/>
            <person name="Jakkamsetti A."/>
            <person name="Javaid M."/>
            <person name="Jiang H."/>
            <person name="Korchina V."/>
            <person name="Kovar C."/>
            <person name="Lara F."/>
            <person name="Lee S."/>
            <person name="Mata R."/>
            <person name="Mathew T."/>
            <person name="Moen C."/>
            <person name="Morales K."/>
            <person name="Munidasa M."/>
            <person name="Nazareth L."/>
            <person name="Ngo R."/>
            <person name="Nguyen L."/>
            <person name="Okwuonu G."/>
            <person name="Ongeri F."/>
            <person name="Patil S."/>
            <person name="Petrosino J."/>
            <person name="Pham C."/>
            <person name="Pham P."/>
            <person name="Pu L.-L."/>
            <person name="Puazo M."/>
            <person name="Raj R."/>
            <person name="Reid J."/>
            <person name="Rouhana J."/>
            <person name="Saada N."/>
            <person name="Shang Y."/>
            <person name="Simmons D."/>
            <person name="Thornton R."/>
            <person name="Warren J."/>
            <person name="Weissenberger G."/>
            <person name="Zhang J."/>
            <person name="Zhang L."/>
            <person name="Zhou C."/>
            <person name="Zhu D."/>
            <person name="Muzny D."/>
            <person name="Worley K."/>
            <person name="Gibbs R."/>
        </authorList>
    </citation>
    <scope>NUCLEOTIDE SEQUENCE [LARGE SCALE GENOMIC DNA]</scope>
    <source>
        <strain evidence="9 10">ATCC 19254</strain>
    </source>
</reference>
<evidence type="ECO:0000256" key="5">
    <source>
        <dbReference type="ARBA" id="ARBA00022989"/>
    </source>
</evidence>
<evidence type="ECO:0000313" key="9">
    <source>
        <dbReference type="EMBL" id="EEJ42400.1"/>
    </source>
</evidence>
<feature type="transmembrane region" description="Helical" evidence="7">
    <location>
        <begin position="285"/>
        <end position="307"/>
    </location>
</feature>
<keyword evidence="2 9" id="KW-0328">Glycosyltransferase</keyword>
<dbReference type="Proteomes" id="UP000004283">
    <property type="component" value="Unassembled WGS sequence"/>
</dbReference>
<feature type="domain" description="Glycosyltransferase 2-like" evidence="8">
    <location>
        <begin position="113"/>
        <end position="323"/>
    </location>
</feature>
<dbReference type="InterPro" id="IPR050321">
    <property type="entry name" value="Glycosyltr_2/OpgH_subfam"/>
</dbReference>
<dbReference type="PANTHER" id="PTHR43867:SF2">
    <property type="entry name" value="CELLULOSE SYNTHASE CATALYTIC SUBUNIT A [UDP-FORMING]"/>
    <property type="match status" value="1"/>
</dbReference>
<dbReference type="Pfam" id="PF13632">
    <property type="entry name" value="Glyco_trans_2_3"/>
    <property type="match status" value="1"/>
</dbReference>
<keyword evidence="4 7" id="KW-0812">Transmembrane</keyword>
<gene>
    <name evidence="9" type="ORF">HMPREF0555_0999</name>
</gene>
<keyword evidence="6 7" id="KW-0472">Membrane</keyword>
<feature type="transmembrane region" description="Helical" evidence="7">
    <location>
        <begin position="349"/>
        <end position="368"/>
    </location>
</feature>
<feature type="non-terminal residue" evidence="9">
    <location>
        <position position="426"/>
    </location>
</feature>
<protein>
    <submittedName>
        <fullName evidence="9">Glycosyltransferase, group 2 family protein</fullName>
        <ecNumber evidence="9">2.4.-.-</ecNumber>
    </submittedName>
</protein>
<dbReference type="PANTHER" id="PTHR43867">
    <property type="entry name" value="CELLULOSE SYNTHASE CATALYTIC SUBUNIT A [UDP-FORMING]"/>
    <property type="match status" value="1"/>
</dbReference>
<evidence type="ECO:0000313" key="10">
    <source>
        <dbReference type="Proteomes" id="UP000004283"/>
    </source>
</evidence>
<keyword evidence="3 9" id="KW-0808">Transferase</keyword>
<evidence type="ECO:0000256" key="3">
    <source>
        <dbReference type="ARBA" id="ARBA00022679"/>
    </source>
</evidence>
<dbReference type="RefSeq" id="WP_002815295.1">
    <property type="nucleotide sequence ID" value="NZ_GG693383.1"/>
</dbReference>
<dbReference type="Gene3D" id="3.90.550.10">
    <property type="entry name" value="Spore Coat Polysaccharide Biosynthesis Protein SpsA, Chain A"/>
    <property type="match status" value="1"/>
</dbReference>
<dbReference type="InterPro" id="IPR003919">
    <property type="entry name" value="Cell_synth_A"/>
</dbReference>
<evidence type="ECO:0000256" key="4">
    <source>
        <dbReference type="ARBA" id="ARBA00022692"/>
    </source>
</evidence>
<feature type="transmembrane region" description="Helical" evidence="7">
    <location>
        <begin position="319"/>
        <end position="337"/>
    </location>
</feature>
<sequence>MSIISFLQNVLKKFQRPVQNLDVYADGQYPTVDVFIATYNEETPILKRSIVAALLMHYPSPELVNIYVCDDGSRDNVKKLCEELGVHHVVRETHEHAKAGNLNHALKVSSGELVVTMDADMVPRTDFLEKTVGYFHNKNMGFIQTPQTFFNDDPYQFNLFATNTIGNDQDFFMRSIEQQKDAFNATMYVGSNAIFRRKALDSVGGFATGVITEDMATGMLLQAKKWDTGFVNENLASGLAPETFGDLIKQRDRWARGNIQVAKKWHPWRVKGLDLMQCVIYTDGIHYWFSGIYKLVFLLAPILFLVFGQYSLQTSFSQILIFWLPAFIASQLTFNLVSEKKQTVMLSNIYETATAPFMAYGVFNELFLKSKQKFAVTRKGVNSEDSFYNWRTAWSIIVLLVLSVLGLVRGICFIFGIWASPFPKEG</sequence>
<evidence type="ECO:0000256" key="2">
    <source>
        <dbReference type="ARBA" id="ARBA00022676"/>
    </source>
</evidence>